<organism evidence="3 4">
    <name type="scientific">Gymnopus androsaceus JB14</name>
    <dbReference type="NCBI Taxonomy" id="1447944"/>
    <lineage>
        <taxon>Eukaryota</taxon>
        <taxon>Fungi</taxon>
        <taxon>Dikarya</taxon>
        <taxon>Basidiomycota</taxon>
        <taxon>Agaricomycotina</taxon>
        <taxon>Agaricomycetes</taxon>
        <taxon>Agaricomycetidae</taxon>
        <taxon>Agaricales</taxon>
        <taxon>Marasmiineae</taxon>
        <taxon>Omphalotaceae</taxon>
        <taxon>Gymnopus</taxon>
    </lineage>
</organism>
<evidence type="ECO:0000259" key="2">
    <source>
        <dbReference type="SMART" id="SM00906"/>
    </source>
</evidence>
<feature type="domain" description="Xylanolytic transcriptional activator regulatory" evidence="2">
    <location>
        <begin position="178"/>
        <end position="250"/>
    </location>
</feature>
<dbReference type="GO" id="GO:0003700">
    <property type="term" value="F:DNA-binding transcription factor activity"/>
    <property type="evidence" value="ECO:0007669"/>
    <property type="project" value="InterPro"/>
</dbReference>
<dbReference type="GO" id="GO:0008270">
    <property type="term" value="F:zinc ion binding"/>
    <property type="evidence" value="ECO:0007669"/>
    <property type="project" value="InterPro"/>
</dbReference>
<dbReference type="GO" id="GO:0003677">
    <property type="term" value="F:DNA binding"/>
    <property type="evidence" value="ECO:0007669"/>
    <property type="project" value="InterPro"/>
</dbReference>
<dbReference type="AlphaFoldDB" id="A0A6A4HVC6"/>
<reference evidence="3" key="1">
    <citation type="journal article" date="2019" name="Environ. Microbiol.">
        <title>Fungal ecological strategies reflected in gene transcription - a case study of two litter decomposers.</title>
        <authorList>
            <person name="Barbi F."/>
            <person name="Kohler A."/>
            <person name="Barry K."/>
            <person name="Baskaran P."/>
            <person name="Daum C."/>
            <person name="Fauchery L."/>
            <person name="Ihrmark K."/>
            <person name="Kuo A."/>
            <person name="LaButti K."/>
            <person name="Lipzen A."/>
            <person name="Morin E."/>
            <person name="Grigoriev I.V."/>
            <person name="Henrissat B."/>
            <person name="Lindahl B."/>
            <person name="Martin F."/>
        </authorList>
    </citation>
    <scope>NUCLEOTIDE SEQUENCE</scope>
    <source>
        <strain evidence="3">JB14</strain>
    </source>
</reference>
<dbReference type="EMBL" id="ML769427">
    <property type="protein sequence ID" value="KAE9403212.1"/>
    <property type="molecule type" value="Genomic_DNA"/>
</dbReference>
<dbReference type="GO" id="GO:0006351">
    <property type="term" value="P:DNA-templated transcription"/>
    <property type="evidence" value="ECO:0007669"/>
    <property type="project" value="InterPro"/>
</dbReference>
<dbReference type="Pfam" id="PF04082">
    <property type="entry name" value="Fungal_trans"/>
    <property type="match status" value="1"/>
</dbReference>
<protein>
    <recommendedName>
        <fullName evidence="2">Xylanolytic transcriptional activator regulatory domain-containing protein</fullName>
    </recommendedName>
</protein>
<gene>
    <name evidence="3" type="ORF">BT96DRAFT_499230</name>
</gene>
<dbReference type="CDD" id="cd12148">
    <property type="entry name" value="fungal_TF_MHR"/>
    <property type="match status" value="1"/>
</dbReference>
<proteinExistence type="predicted"/>
<dbReference type="InterPro" id="IPR007219">
    <property type="entry name" value="XnlR_reg_dom"/>
</dbReference>
<dbReference type="PANTHER" id="PTHR46910">
    <property type="entry name" value="TRANSCRIPTION FACTOR PDR1"/>
    <property type="match status" value="1"/>
</dbReference>
<sequence length="488" mass="55603">MGHSDARHWGKSSNFRFIYSAMNLPESRFLNTLLSRKRSEYWEFDVWKLPQPLTPPPPPYRFPEPDLLWHLISIYFDETAPYLPLIHAPSFKRAVTNGLHLLDHNFGAVVLAVCAIGARGSDDPRVLRYDTKLTSGWQWFRQIRLLRPNLIETTSVHELQLYCLAYMYLQHTNMWDSTWALIGLGLRLAIDKGIHRLKPGSTRTVENESLIRAFWILRSFDIIQGLALGRPPTTTSEDFDLDTPAECDDEYWGRTGNSEPFTQPVGKLTLLSFYIHYLKLMEIAASVQKSIYSIKTLDSRGDGVSPAERNRQKVMEQDSALNDWLASLPTHLRWDPHQPNGIFLNQSAILHTMYHWVQIQVQKTFIYRPGSSHSPQSFPSLAICTLAARSTVRMVQVLRQRSTERQGTVAVNRVLLQVAHSASILTLILWRNTQGISTGPSTDMKTVASDVSLSIDLMATAETTSQTFGQIRCKCRLQSLTKLFISVF</sequence>
<evidence type="ECO:0000313" key="3">
    <source>
        <dbReference type="EMBL" id="KAE9403212.1"/>
    </source>
</evidence>
<dbReference type="InterPro" id="IPR050987">
    <property type="entry name" value="AtrR-like"/>
</dbReference>
<evidence type="ECO:0000256" key="1">
    <source>
        <dbReference type="ARBA" id="ARBA00023242"/>
    </source>
</evidence>
<name>A0A6A4HVC6_9AGAR</name>
<keyword evidence="4" id="KW-1185">Reference proteome</keyword>
<dbReference type="PANTHER" id="PTHR46910:SF38">
    <property type="entry name" value="ZN(2)-C6 FUNGAL-TYPE DOMAIN-CONTAINING PROTEIN"/>
    <property type="match status" value="1"/>
</dbReference>
<dbReference type="OrthoDB" id="4456959at2759"/>
<dbReference type="Proteomes" id="UP000799118">
    <property type="component" value="Unassembled WGS sequence"/>
</dbReference>
<evidence type="ECO:0000313" key="4">
    <source>
        <dbReference type="Proteomes" id="UP000799118"/>
    </source>
</evidence>
<dbReference type="SMART" id="SM00906">
    <property type="entry name" value="Fungal_trans"/>
    <property type="match status" value="1"/>
</dbReference>
<keyword evidence="1" id="KW-0539">Nucleus</keyword>
<accession>A0A6A4HVC6</accession>